<feature type="transmembrane region" description="Helical" evidence="1">
    <location>
        <begin position="92"/>
        <end position="110"/>
    </location>
</feature>
<protein>
    <submittedName>
        <fullName evidence="2">Uncharacterized protein</fullName>
    </submittedName>
</protein>
<dbReference type="OrthoDB" id="4775570at2"/>
<accession>A0A1A9GPM0</accession>
<dbReference type="KEGG" id="ndk:I601_3620"/>
<keyword evidence="1" id="KW-0472">Membrane</keyword>
<proteinExistence type="predicted"/>
<feature type="transmembrane region" description="Helical" evidence="1">
    <location>
        <begin position="116"/>
        <end position="139"/>
    </location>
</feature>
<dbReference type="RefSeq" id="WP_068112782.1">
    <property type="nucleotide sequence ID" value="NZ_CP015079.1"/>
</dbReference>
<dbReference type="PATRIC" id="fig|1300347.3.peg.3631"/>
<dbReference type="EMBL" id="CP015079">
    <property type="protein sequence ID" value="ANH40026.1"/>
    <property type="molecule type" value="Genomic_DNA"/>
</dbReference>
<evidence type="ECO:0000313" key="3">
    <source>
        <dbReference type="Proteomes" id="UP000077868"/>
    </source>
</evidence>
<feature type="transmembrane region" description="Helical" evidence="1">
    <location>
        <begin position="276"/>
        <end position="298"/>
    </location>
</feature>
<evidence type="ECO:0000256" key="1">
    <source>
        <dbReference type="SAM" id="Phobius"/>
    </source>
</evidence>
<reference evidence="2 3" key="1">
    <citation type="submission" date="2016-03" db="EMBL/GenBank/DDBJ databases">
        <title>Complete genome sequence of a soil Actinobacterium, Nocardioides dokdonensis FR1436.</title>
        <authorList>
            <person name="Kwon S.-K."/>
            <person name="Kim K."/>
            <person name="Kim J.F."/>
        </authorList>
    </citation>
    <scope>NUCLEOTIDE SEQUENCE [LARGE SCALE GENOMIC DNA]</scope>
    <source>
        <strain evidence="2 3">FR1436</strain>
    </source>
</reference>
<keyword evidence="1" id="KW-1133">Transmembrane helix</keyword>
<feature type="transmembrane region" description="Helical" evidence="1">
    <location>
        <begin position="304"/>
        <end position="325"/>
    </location>
</feature>
<name>A0A1A9GPM0_9ACTN</name>
<organism evidence="2 3">
    <name type="scientific">Nocardioides dokdonensis FR1436</name>
    <dbReference type="NCBI Taxonomy" id="1300347"/>
    <lineage>
        <taxon>Bacteria</taxon>
        <taxon>Bacillati</taxon>
        <taxon>Actinomycetota</taxon>
        <taxon>Actinomycetes</taxon>
        <taxon>Propionibacteriales</taxon>
        <taxon>Nocardioidaceae</taxon>
        <taxon>Nocardioides</taxon>
    </lineage>
</organism>
<sequence length="332" mass="34344">MVSNQWPIRDREWAARYQRSMAGRNVPAAALEERERELLGAVREADVPAARLLGDPDELASEDAAELATVDEAVRRSVGGGLQPALHEAGNVLMGVGLVTSLVLVVRSGWAVDIDLALAAVGASVLVVFLGWVVVRALFASGRTAAAVGAGLGAVALAGADLAYAGDLGAGEVAVRGVPVPLLVLALLTPGVTALVVAHRMSGRELGAEWDDATWLRRFRGGLRGRLVPATTARGHVAEIEQALSVGGMSAYSEFGHPLVLAHELAAADATARTRLWAVSTVAAVGAPLTIAALVLVNQGWGRLTVPVAVVFLLAGVSAAVVGWGRRPWGTR</sequence>
<dbReference type="STRING" id="1300347.I601_3620"/>
<feature type="transmembrane region" description="Helical" evidence="1">
    <location>
        <begin position="146"/>
        <end position="166"/>
    </location>
</feature>
<keyword evidence="1" id="KW-0812">Transmembrane</keyword>
<dbReference type="AlphaFoldDB" id="A0A1A9GPM0"/>
<dbReference type="Proteomes" id="UP000077868">
    <property type="component" value="Chromosome"/>
</dbReference>
<gene>
    <name evidence="2" type="ORF">I601_3620</name>
</gene>
<feature type="transmembrane region" description="Helical" evidence="1">
    <location>
        <begin position="178"/>
        <end position="198"/>
    </location>
</feature>
<evidence type="ECO:0000313" key="2">
    <source>
        <dbReference type="EMBL" id="ANH40026.1"/>
    </source>
</evidence>
<keyword evidence="3" id="KW-1185">Reference proteome</keyword>